<dbReference type="EMBL" id="LHXN01000037">
    <property type="protein sequence ID" value="KXA92672.1"/>
    <property type="molecule type" value="Genomic_DNA"/>
</dbReference>
<evidence type="ECO:0000313" key="2">
    <source>
        <dbReference type="Proteomes" id="UP000070373"/>
    </source>
</evidence>
<dbReference type="AlphaFoldDB" id="A0A133UEP4"/>
<protein>
    <submittedName>
        <fullName evidence="1">Uncharacterized protein</fullName>
    </submittedName>
</protein>
<keyword evidence="2" id="KW-1185">Reference proteome</keyword>
<organism evidence="1 2">
    <name type="scientific">candidate division MSBL1 archaeon SCGC-AAA259E17</name>
    <dbReference type="NCBI Taxonomy" id="1698263"/>
    <lineage>
        <taxon>Archaea</taxon>
        <taxon>Methanobacteriati</taxon>
        <taxon>Methanobacteriota</taxon>
        <taxon>candidate division MSBL1</taxon>
    </lineage>
</organism>
<gene>
    <name evidence="1" type="ORF">AKJ64_02530</name>
</gene>
<evidence type="ECO:0000313" key="1">
    <source>
        <dbReference type="EMBL" id="KXA92672.1"/>
    </source>
</evidence>
<reference evidence="1 2" key="1">
    <citation type="journal article" date="2016" name="Sci. Rep.">
        <title>Metabolic traits of an uncultured archaeal lineage -MSBL1- from brine pools of the Red Sea.</title>
        <authorList>
            <person name="Mwirichia R."/>
            <person name="Alam I."/>
            <person name="Rashid M."/>
            <person name="Vinu M."/>
            <person name="Ba-Alawi W."/>
            <person name="Anthony Kamau A."/>
            <person name="Kamanda Ngugi D."/>
            <person name="Goker M."/>
            <person name="Klenk H.P."/>
            <person name="Bajic V."/>
            <person name="Stingl U."/>
        </authorList>
    </citation>
    <scope>NUCLEOTIDE SEQUENCE [LARGE SCALE GENOMIC DNA]</scope>
    <source>
        <strain evidence="1">SCGC-AAA259E17</strain>
    </source>
</reference>
<dbReference type="Proteomes" id="UP000070373">
    <property type="component" value="Unassembled WGS sequence"/>
</dbReference>
<accession>A0A133UEP4</accession>
<comment type="caution">
    <text evidence="1">The sequence shown here is derived from an EMBL/GenBank/DDBJ whole genome shotgun (WGS) entry which is preliminary data.</text>
</comment>
<proteinExistence type="predicted"/>
<sequence>MFKFSLVVGLRTTLVLSAIRLATLARAESLSRMGEYLSRNEGREYHYDDGDLHGGPFGHLEGR</sequence>
<name>A0A133UEP4_9EURY</name>